<name>A0A8C9IS76_9PRIM</name>
<dbReference type="Proteomes" id="UP000694416">
    <property type="component" value="Unplaced"/>
</dbReference>
<organism evidence="2 3">
    <name type="scientific">Piliocolobus tephrosceles</name>
    <name type="common">Ugandan red Colobus</name>
    <dbReference type="NCBI Taxonomy" id="591936"/>
    <lineage>
        <taxon>Eukaryota</taxon>
        <taxon>Metazoa</taxon>
        <taxon>Chordata</taxon>
        <taxon>Craniata</taxon>
        <taxon>Vertebrata</taxon>
        <taxon>Euteleostomi</taxon>
        <taxon>Mammalia</taxon>
        <taxon>Eutheria</taxon>
        <taxon>Euarchontoglires</taxon>
        <taxon>Primates</taxon>
        <taxon>Haplorrhini</taxon>
        <taxon>Catarrhini</taxon>
        <taxon>Cercopithecidae</taxon>
        <taxon>Colobinae</taxon>
        <taxon>Piliocolobus</taxon>
    </lineage>
</organism>
<accession>A0A8C9IS76</accession>
<dbReference type="PRINTS" id="PR02045">
    <property type="entry name" value="F138DOMAIN"/>
</dbReference>
<dbReference type="PANTHER" id="PTHR12138">
    <property type="entry name" value="PRIMATE-EXPANDED PROTEIN FAMILY"/>
    <property type="match status" value="1"/>
</dbReference>
<keyword evidence="1" id="KW-1133">Transmembrane helix</keyword>
<feature type="transmembrane region" description="Helical" evidence="1">
    <location>
        <begin position="32"/>
        <end position="49"/>
    </location>
</feature>
<keyword evidence="3" id="KW-1185">Reference proteome</keyword>
<sequence length="146" mass="16041">MGHLRRHVRRCFVSSSLVPFFDQPISLLMHHLKLPLFLFLFLFIYLFILRQDLALPPRLECSGIVMAHCSLHLPGSIDPPALASRAPGTTGMCHHSQLIFLNIVDMSSQYVALAGLELLCSSNPPTSAPQTAGITSSNHSEPLLLA</sequence>
<keyword evidence="1" id="KW-0472">Membrane</keyword>
<dbReference type="AlphaFoldDB" id="A0A8C9IS76"/>
<reference evidence="2" key="1">
    <citation type="submission" date="2025-08" db="UniProtKB">
        <authorList>
            <consortium name="Ensembl"/>
        </authorList>
    </citation>
    <scope>IDENTIFICATION</scope>
</reference>
<proteinExistence type="predicted"/>
<dbReference type="Ensembl" id="ENSPTET00000055270.1">
    <property type="protein sequence ID" value="ENSPTEP00000041369.1"/>
    <property type="gene ID" value="ENSPTEG00000037910.1"/>
</dbReference>
<reference evidence="2" key="2">
    <citation type="submission" date="2025-09" db="UniProtKB">
        <authorList>
            <consortium name="Ensembl"/>
        </authorList>
    </citation>
    <scope>IDENTIFICATION</scope>
</reference>
<evidence type="ECO:0000313" key="3">
    <source>
        <dbReference type="Proteomes" id="UP000694416"/>
    </source>
</evidence>
<protein>
    <submittedName>
        <fullName evidence="2">Uncharacterized protein</fullName>
    </submittedName>
</protein>
<evidence type="ECO:0000256" key="1">
    <source>
        <dbReference type="SAM" id="Phobius"/>
    </source>
</evidence>
<keyword evidence="1" id="KW-0812">Transmembrane</keyword>
<dbReference type="PANTHER" id="PTHR12138:SF133">
    <property type="entry name" value="SECRETED PROTEIN"/>
    <property type="match status" value="1"/>
</dbReference>
<evidence type="ECO:0000313" key="2">
    <source>
        <dbReference type="Ensembl" id="ENSPTEP00000041369.1"/>
    </source>
</evidence>